<feature type="repeat" description="WD" evidence="3">
    <location>
        <begin position="1210"/>
        <end position="1251"/>
    </location>
</feature>
<feature type="repeat" description="WD" evidence="3">
    <location>
        <begin position="1253"/>
        <end position="1285"/>
    </location>
</feature>
<feature type="repeat" description="WD" evidence="3">
    <location>
        <begin position="909"/>
        <end position="950"/>
    </location>
</feature>
<evidence type="ECO:0000313" key="6">
    <source>
        <dbReference type="Proteomes" id="UP000054549"/>
    </source>
</evidence>
<dbReference type="SUPFAM" id="SSF50998">
    <property type="entry name" value="Quinoprotein alcohol dehydrogenase-like"/>
    <property type="match status" value="2"/>
</dbReference>
<feature type="repeat" description="WD" evidence="3">
    <location>
        <begin position="738"/>
        <end position="779"/>
    </location>
</feature>
<feature type="non-terminal residue" evidence="5">
    <location>
        <position position="1"/>
    </location>
</feature>
<dbReference type="PROSITE" id="PS00678">
    <property type="entry name" value="WD_REPEATS_1"/>
    <property type="match status" value="10"/>
</dbReference>
<feature type="repeat" description="WD" evidence="3">
    <location>
        <begin position="1124"/>
        <end position="1165"/>
    </location>
</feature>
<feature type="repeat" description="WD" evidence="3">
    <location>
        <begin position="781"/>
        <end position="822"/>
    </location>
</feature>
<evidence type="ECO:0000313" key="5">
    <source>
        <dbReference type="EMBL" id="KIL54985.1"/>
    </source>
</evidence>
<dbReference type="Pfam" id="PF00400">
    <property type="entry name" value="WD40"/>
    <property type="match status" value="14"/>
</dbReference>
<feature type="repeat" description="WD" evidence="3">
    <location>
        <begin position="952"/>
        <end position="986"/>
    </location>
</feature>
<dbReference type="OrthoDB" id="538223at2759"/>
<dbReference type="InterPro" id="IPR020472">
    <property type="entry name" value="WD40_PAC1"/>
</dbReference>
<dbReference type="InterPro" id="IPR001680">
    <property type="entry name" value="WD40_rpt"/>
</dbReference>
<keyword evidence="1 3" id="KW-0853">WD repeat</keyword>
<dbReference type="STRING" id="946122.A0A0C2RXD9"/>
<sequence length="1396" mass="152916">AIITQANRDKSIQDLQSRIADVYEFMLGDGRLEEMISMKDILSHASQVMFECAKFIQVYSQPNFLSRLGKGVFSDTDDVVAKYTKAIDDLMNQFHQYAMRNVLTDTHDILNDIRQLGDNQYLNGIAYAEGAGLDTDKACLDGTREEIQREVIDWIDDADPNAPSILWLSGPAGTGKSAIAHSIARAMKDSGALGSCFCFKKGDVNRYTKMLPTISCDLASRDLRLKQALASVVSRDRSLGTTVDIMQQWENLIKEPISATSGDTIGRLVIVIDALDESGDPRTRKRILSLLTKQAADLPNNIRILLTSRPLPDIRKAFDGMLHVKHKSMAEIPLSLTQRDIQSYILEQLKDADYHFSADEIAALAKKADGLFEWARLACDYIMSDTVGLSERERFEILMSLTGTKLLDDMYIVMLKEIMGERPEERVLIRFRSVMRHVLFTFEPLSLEALITMHRSVQPERDQYDAESTVLRRMGSLLAGIHDRLTPIRPLHSSFHDFLVDQNRSGEFFVDEADAHLDLTLASLYVMTRELRFNICQLESSYLRNSEVGDLAQRIKQYISPQLSYSCRFLGYHVHEVAFKAHVAAVLKDILCTERMFYWIETLSVLQSMSSLLRCLTIMVNRLEVRTILAAKDGIQLIQNCGGMISESVPHLYLSALPFLPQDSILSKLLSPKFPLTAKLVSGQLATWPPFGCLLTGHTDIVNSVAFSHDGKWAVSGSGDGTIRIWDTEIGLLLVGPLTGHTGPINSVAFSPDSKLVISGSEDGAICVWDMVTSSLARDPLRGHSDWVGSVAFSPSGERFVSGSGDETICIWDAKSGMLVGQPLNGHTDSVNCVTFSPDGLRIMSGSDDSTICIWDASTGLLVGKPLQGEQDRILSIAFSPDGSKIVSGSDDCTICIWDAETGLQMCRSKGPTGPIFSVLVSPNGQWIFSGSGDHTIQAWDIDTGTPLSSSFRPHTNGLRSMSISQDGKKVVSGSSDNTVYIGDVKVLQVGKILEQHRGDIYSVDISPDGKQIVSGSQDCTVCIWDVESGVLIKDPLKGHNDPVWSVAFSPDGQKIVSAAMDFTICIWDAKNGLQLGSPLEGDGTGHVWAAAFSPDSQKIVSGFGYGIICIWDVNTGLQLGSPMQGHSGTVRALSFSPDGEKIVSGSGDGTVCIWNVKTQLQIGSSLKGHTGPVYSVAWSQCSDKIVSCSADATVRIWNVSTGLQVGDPFIGHSSQVMSVVFSSDGDRIMSGSFDKTIRVWNANDGQQVGCPLKGHTGYVTSVVFSPNGKLAVSSSRDGKIRVWDTCHDLKTLNYVNFSSSATHSLCNTEDLFKGAPYLEEEEWREHVKLNDDGWIVGPQDQLLLWIPIQLRSLLHTPGTVSILPEGAIDLDLSVMAHGKKWINCFDDGIGNGNSL</sequence>
<dbReference type="InterPro" id="IPR027417">
    <property type="entry name" value="P-loop_NTPase"/>
</dbReference>
<dbReference type="PRINTS" id="PR00320">
    <property type="entry name" value="GPROTEINBRPT"/>
</dbReference>
<accession>A0A0C2RXD9</accession>
<dbReference type="CDD" id="cd00200">
    <property type="entry name" value="WD40"/>
    <property type="match status" value="2"/>
</dbReference>
<dbReference type="InterPro" id="IPR003593">
    <property type="entry name" value="AAA+_ATPase"/>
</dbReference>
<dbReference type="InterPro" id="IPR007111">
    <property type="entry name" value="NACHT_NTPase"/>
</dbReference>
<protein>
    <recommendedName>
        <fullName evidence="4">NACHT domain-containing protein</fullName>
    </recommendedName>
</protein>
<evidence type="ECO:0000256" key="2">
    <source>
        <dbReference type="ARBA" id="ARBA00022737"/>
    </source>
</evidence>
<dbReference type="PANTHER" id="PTHR19848">
    <property type="entry name" value="WD40 REPEAT PROTEIN"/>
    <property type="match status" value="1"/>
</dbReference>
<dbReference type="InParanoid" id="A0A0C2RXD9"/>
<keyword evidence="6" id="KW-1185">Reference proteome</keyword>
<evidence type="ECO:0000256" key="3">
    <source>
        <dbReference type="PROSITE-ProRule" id="PRU00221"/>
    </source>
</evidence>
<dbReference type="PROSITE" id="PS50294">
    <property type="entry name" value="WD_REPEATS_REGION"/>
    <property type="match status" value="13"/>
</dbReference>
<feature type="domain" description="NACHT" evidence="4">
    <location>
        <begin position="164"/>
        <end position="310"/>
    </location>
</feature>
<dbReference type="Gene3D" id="2.130.10.10">
    <property type="entry name" value="YVTN repeat-like/Quinoprotein amine dehydrogenase"/>
    <property type="match status" value="5"/>
</dbReference>
<feature type="repeat" description="WD" evidence="3">
    <location>
        <begin position="1037"/>
        <end position="1078"/>
    </location>
</feature>
<feature type="repeat" description="WD" evidence="3">
    <location>
        <begin position="867"/>
        <end position="908"/>
    </location>
</feature>
<feature type="repeat" description="WD" evidence="3">
    <location>
        <begin position="1167"/>
        <end position="1208"/>
    </location>
</feature>
<dbReference type="Pfam" id="PF24883">
    <property type="entry name" value="NPHP3_N"/>
    <property type="match status" value="1"/>
</dbReference>
<evidence type="ECO:0000259" key="4">
    <source>
        <dbReference type="PROSITE" id="PS50837"/>
    </source>
</evidence>
<dbReference type="HOGENOM" id="CLU_000288_6_3_1"/>
<dbReference type="SMART" id="SM00382">
    <property type="entry name" value="AAA"/>
    <property type="match status" value="1"/>
</dbReference>
<gene>
    <name evidence="5" type="ORF">M378DRAFT_91615</name>
</gene>
<dbReference type="InterPro" id="IPR019775">
    <property type="entry name" value="WD40_repeat_CS"/>
</dbReference>
<dbReference type="PANTHER" id="PTHR19848:SF8">
    <property type="entry name" value="F-BOX AND WD REPEAT DOMAIN CONTAINING 7"/>
    <property type="match status" value="1"/>
</dbReference>
<evidence type="ECO:0000256" key="1">
    <source>
        <dbReference type="ARBA" id="ARBA00022574"/>
    </source>
</evidence>
<keyword evidence="2" id="KW-0677">Repeat</keyword>
<dbReference type="Proteomes" id="UP000054549">
    <property type="component" value="Unassembled WGS sequence"/>
</dbReference>
<dbReference type="InterPro" id="IPR011047">
    <property type="entry name" value="Quinoprotein_ADH-like_sf"/>
</dbReference>
<dbReference type="InterPro" id="IPR056884">
    <property type="entry name" value="NPHP3-like_N"/>
</dbReference>
<feature type="repeat" description="WD" evidence="3">
    <location>
        <begin position="695"/>
        <end position="729"/>
    </location>
</feature>
<dbReference type="Gene3D" id="3.40.50.300">
    <property type="entry name" value="P-loop containing nucleotide triphosphate hydrolases"/>
    <property type="match status" value="1"/>
</dbReference>
<dbReference type="SUPFAM" id="SSF82171">
    <property type="entry name" value="DPP6 N-terminal domain-like"/>
    <property type="match status" value="1"/>
</dbReference>
<dbReference type="PROSITE" id="PS50082">
    <property type="entry name" value="WD_REPEATS_2"/>
    <property type="match status" value="13"/>
</dbReference>
<dbReference type="EMBL" id="KN818587">
    <property type="protein sequence ID" value="KIL54985.1"/>
    <property type="molecule type" value="Genomic_DNA"/>
</dbReference>
<dbReference type="SUPFAM" id="SSF52540">
    <property type="entry name" value="P-loop containing nucleoside triphosphate hydrolases"/>
    <property type="match status" value="1"/>
</dbReference>
<reference evidence="5 6" key="1">
    <citation type="submission" date="2014-04" db="EMBL/GenBank/DDBJ databases">
        <title>Evolutionary Origins and Diversification of the Mycorrhizal Mutualists.</title>
        <authorList>
            <consortium name="DOE Joint Genome Institute"/>
            <consortium name="Mycorrhizal Genomics Consortium"/>
            <person name="Kohler A."/>
            <person name="Kuo A."/>
            <person name="Nagy L.G."/>
            <person name="Floudas D."/>
            <person name="Copeland A."/>
            <person name="Barry K.W."/>
            <person name="Cichocki N."/>
            <person name="Veneault-Fourrey C."/>
            <person name="LaButti K."/>
            <person name="Lindquist E.A."/>
            <person name="Lipzen A."/>
            <person name="Lundell T."/>
            <person name="Morin E."/>
            <person name="Murat C."/>
            <person name="Riley R."/>
            <person name="Ohm R."/>
            <person name="Sun H."/>
            <person name="Tunlid A."/>
            <person name="Henrissat B."/>
            <person name="Grigoriev I.V."/>
            <person name="Hibbett D.S."/>
            <person name="Martin F."/>
        </authorList>
    </citation>
    <scope>NUCLEOTIDE SEQUENCE [LARGE SCALE GENOMIC DNA]</scope>
    <source>
        <strain evidence="5 6">Koide BX008</strain>
    </source>
</reference>
<dbReference type="InterPro" id="IPR015943">
    <property type="entry name" value="WD40/YVTN_repeat-like_dom_sf"/>
</dbReference>
<name>A0A0C2RXD9_AMAMK</name>
<feature type="repeat" description="WD" evidence="3">
    <location>
        <begin position="994"/>
        <end position="1035"/>
    </location>
</feature>
<dbReference type="PROSITE" id="PS50837">
    <property type="entry name" value="NACHT"/>
    <property type="match status" value="1"/>
</dbReference>
<dbReference type="SMART" id="SM00320">
    <property type="entry name" value="WD40"/>
    <property type="match status" value="14"/>
</dbReference>
<proteinExistence type="predicted"/>
<organism evidence="5 6">
    <name type="scientific">Amanita muscaria (strain Koide BX008)</name>
    <dbReference type="NCBI Taxonomy" id="946122"/>
    <lineage>
        <taxon>Eukaryota</taxon>
        <taxon>Fungi</taxon>
        <taxon>Dikarya</taxon>
        <taxon>Basidiomycota</taxon>
        <taxon>Agaricomycotina</taxon>
        <taxon>Agaricomycetes</taxon>
        <taxon>Agaricomycetidae</taxon>
        <taxon>Agaricales</taxon>
        <taxon>Pluteineae</taxon>
        <taxon>Amanitaceae</taxon>
        <taxon>Amanita</taxon>
    </lineage>
</organism>
<feature type="repeat" description="WD" evidence="3">
    <location>
        <begin position="824"/>
        <end position="865"/>
    </location>
</feature>